<dbReference type="CDD" id="cd16327">
    <property type="entry name" value="RseB"/>
    <property type="match status" value="1"/>
</dbReference>
<reference evidence="8" key="1">
    <citation type="journal article" date="2022" name="ISME J.">
        <title>Genetic and phylogenetic analysis of dissimilatory iodate-reducing bacteria identifies potential niches across the world's oceans.</title>
        <authorList>
            <person name="Reyes-Umana V."/>
            <person name="Henning Z."/>
            <person name="Lee K."/>
            <person name="Barnum T.P."/>
            <person name="Coates J.D."/>
        </authorList>
    </citation>
    <scope>NUCLEOTIDE SEQUENCE [LARGE SCALE GENOMIC DNA]</scope>
    <source>
        <strain evidence="8">IR12</strain>
    </source>
</reference>
<dbReference type="Proteomes" id="UP000694660">
    <property type="component" value="Unassembled WGS sequence"/>
</dbReference>
<evidence type="ECO:0000313" key="8">
    <source>
        <dbReference type="Proteomes" id="UP000694660"/>
    </source>
</evidence>
<dbReference type="GO" id="GO:0032885">
    <property type="term" value="P:regulation of polysaccharide biosynthetic process"/>
    <property type="evidence" value="ECO:0007669"/>
    <property type="project" value="TreeGrafter"/>
</dbReference>
<dbReference type="AlphaFoldDB" id="A0A944HCQ5"/>
<dbReference type="InterPro" id="IPR033434">
    <property type="entry name" value="MucB/RseB_N"/>
</dbReference>
<evidence type="ECO:0000256" key="4">
    <source>
        <dbReference type="ARBA" id="ARBA00022764"/>
    </source>
</evidence>
<dbReference type="GO" id="GO:0045152">
    <property type="term" value="F:antisigma factor binding"/>
    <property type="evidence" value="ECO:0007669"/>
    <property type="project" value="TreeGrafter"/>
</dbReference>
<evidence type="ECO:0000256" key="2">
    <source>
        <dbReference type="ARBA" id="ARBA00008150"/>
    </source>
</evidence>
<dbReference type="Gene3D" id="3.30.200.100">
    <property type="entry name" value="MucB/RseB, C-terminal domain"/>
    <property type="match status" value="1"/>
</dbReference>
<accession>A0A944HCQ5</accession>
<evidence type="ECO:0000259" key="6">
    <source>
        <dbReference type="Pfam" id="PF17188"/>
    </source>
</evidence>
<name>A0A944HCQ5_DENI1</name>
<sequence length="293" mass="31541">MDRMASAAQKLNYSGTFSYLSGKRLEALRIAHVVGPNGEVERLETLDGNPREVIRNNSEVRCVLPDLKTVIIDRVGKRRAFPARLPMAVSALDEYYRISLGDVSRVAGRKAQLVVLEPKDTLRYGHQLWADVDSGLLLKARLVGAKGEVIEQFAFNEIHVGEAVDPSLLEQKYAVADDWQTVNAKGDEADGEAAAWRLGDVLPGYRLVSSVRRSVGAQGQSVLHMVLSDGMANISVFVEPASAGGASASAGFMEAGSIAVYARNVGGQRLTVLGEAPHEALRRVGDGMTVDAQ</sequence>
<gene>
    <name evidence="7" type="ORF">I8J34_09395</name>
</gene>
<keyword evidence="3" id="KW-0732">Signal</keyword>
<comment type="similarity">
    <text evidence="2">Belongs to the RseB family.</text>
</comment>
<feature type="domain" description="MucB/RseB N-terminal" evidence="5">
    <location>
        <begin position="2"/>
        <end position="171"/>
    </location>
</feature>
<keyword evidence="4" id="KW-0574">Periplasm</keyword>
<evidence type="ECO:0000256" key="1">
    <source>
        <dbReference type="ARBA" id="ARBA00004418"/>
    </source>
</evidence>
<dbReference type="Pfam" id="PF03888">
    <property type="entry name" value="MucB_RseB"/>
    <property type="match status" value="1"/>
</dbReference>
<dbReference type="EMBL" id="JAEKFT010000008">
    <property type="protein sequence ID" value="MBT0961391.1"/>
    <property type="molecule type" value="Genomic_DNA"/>
</dbReference>
<protein>
    <submittedName>
        <fullName evidence="7">MucB/RseB C-terminal domain-containing protein</fullName>
    </submittedName>
</protein>
<dbReference type="PANTHER" id="PTHR38782">
    <property type="match status" value="1"/>
</dbReference>
<dbReference type="Gene3D" id="2.50.20.10">
    <property type="entry name" value="Lipoprotein localisation LolA/LolB/LppX"/>
    <property type="match status" value="1"/>
</dbReference>
<dbReference type="Pfam" id="PF17188">
    <property type="entry name" value="MucB_RseB_C"/>
    <property type="match status" value="1"/>
</dbReference>
<keyword evidence="8" id="KW-1185">Reference proteome</keyword>
<dbReference type="InterPro" id="IPR033436">
    <property type="entry name" value="MucB/RseB_C"/>
</dbReference>
<dbReference type="PIRSF" id="PIRSF005427">
    <property type="entry name" value="RseB"/>
    <property type="match status" value="1"/>
</dbReference>
<dbReference type="InterPro" id="IPR005588">
    <property type="entry name" value="MucB_RseB"/>
</dbReference>
<feature type="domain" description="MucB/RseB C-terminal" evidence="6">
    <location>
        <begin position="192"/>
        <end position="288"/>
    </location>
</feature>
<organism evidence="7 8">
    <name type="scientific">Denitromonas iodatirespirans</name>
    <dbReference type="NCBI Taxonomy" id="2795389"/>
    <lineage>
        <taxon>Bacteria</taxon>
        <taxon>Pseudomonadati</taxon>
        <taxon>Pseudomonadota</taxon>
        <taxon>Betaproteobacteria</taxon>
        <taxon>Rhodocyclales</taxon>
        <taxon>Zoogloeaceae</taxon>
        <taxon>Denitromonas</taxon>
    </lineage>
</organism>
<proteinExistence type="inferred from homology"/>
<dbReference type="GO" id="GO:0030288">
    <property type="term" value="C:outer membrane-bounded periplasmic space"/>
    <property type="evidence" value="ECO:0007669"/>
    <property type="project" value="TreeGrafter"/>
</dbReference>
<evidence type="ECO:0000259" key="5">
    <source>
        <dbReference type="Pfam" id="PF03888"/>
    </source>
</evidence>
<evidence type="ECO:0000256" key="3">
    <source>
        <dbReference type="ARBA" id="ARBA00022729"/>
    </source>
</evidence>
<dbReference type="PANTHER" id="PTHR38782:SF1">
    <property type="entry name" value="SIGMA-E FACTOR REGULATORY PROTEIN RSEB"/>
    <property type="match status" value="1"/>
</dbReference>
<dbReference type="InterPro" id="IPR038484">
    <property type="entry name" value="MucB/RseB_C_sf"/>
</dbReference>
<comment type="caution">
    <text evidence="7">The sequence shown here is derived from an EMBL/GenBank/DDBJ whole genome shotgun (WGS) entry which is preliminary data.</text>
</comment>
<comment type="subcellular location">
    <subcellularLocation>
        <location evidence="1">Periplasm</location>
    </subcellularLocation>
</comment>
<evidence type="ECO:0000313" key="7">
    <source>
        <dbReference type="EMBL" id="MBT0961391.1"/>
    </source>
</evidence>